<keyword evidence="1" id="KW-0812">Transmembrane</keyword>
<reference evidence="2 3" key="1">
    <citation type="submission" date="2017-01" db="EMBL/GenBank/DDBJ databases">
        <title>Complete genome of Tateyamaria omphalii DOK1-4 isolated from seawater in Dokdo.</title>
        <authorList>
            <person name="Kim J.H."/>
            <person name="Chi W.-J."/>
        </authorList>
    </citation>
    <scope>NUCLEOTIDE SEQUENCE [LARGE SCALE GENOMIC DNA]</scope>
    <source>
        <strain evidence="2 3">DOK1-4</strain>
    </source>
</reference>
<organism evidence="2 3">
    <name type="scientific">Tateyamaria omphalii</name>
    <dbReference type="NCBI Taxonomy" id="299262"/>
    <lineage>
        <taxon>Bacteria</taxon>
        <taxon>Pseudomonadati</taxon>
        <taxon>Pseudomonadota</taxon>
        <taxon>Alphaproteobacteria</taxon>
        <taxon>Rhodobacterales</taxon>
        <taxon>Roseobacteraceae</taxon>
        <taxon>Tateyamaria</taxon>
    </lineage>
</organism>
<dbReference type="KEGG" id="tom:BWR18_07435"/>
<evidence type="ECO:0000313" key="2">
    <source>
        <dbReference type="EMBL" id="APX11532.1"/>
    </source>
</evidence>
<protein>
    <submittedName>
        <fullName evidence="2">Uncharacterized protein</fullName>
    </submittedName>
</protein>
<gene>
    <name evidence="2" type="ORF">BWR18_07435</name>
</gene>
<proteinExistence type="predicted"/>
<keyword evidence="3" id="KW-1185">Reference proteome</keyword>
<name>A0A1P8MU52_9RHOB</name>
<dbReference type="AlphaFoldDB" id="A0A1P8MU52"/>
<feature type="transmembrane region" description="Helical" evidence="1">
    <location>
        <begin position="35"/>
        <end position="58"/>
    </location>
</feature>
<accession>A0A1P8MU52</accession>
<sequence>MSGEQKFRSAFATMALSVLAGAALGGGLGVTLLPNFAAALAIGGAMTTGAIAVAWMLFQDG</sequence>
<dbReference type="Proteomes" id="UP000186336">
    <property type="component" value="Chromosome"/>
</dbReference>
<dbReference type="STRING" id="299262.BWR18_07435"/>
<keyword evidence="1" id="KW-1133">Transmembrane helix</keyword>
<evidence type="ECO:0000313" key="3">
    <source>
        <dbReference type="Proteomes" id="UP000186336"/>
    </source>
</evidence>
<keyword evidence="1" id="KW-0472">Membrane</keyword>
<evidence type="ECO:0000256" key="1">
    <source>
        <dbReference type="SAM" id="Phobius"/>
    </source>
</evidence>
<dbReference type="EMBL" id="CP019312">
    <property type="protein sequence ID" value="APX11532.1"/>
    <property type="molecule type" value="Genomic_DNA"/>
</dbReference>